<evidence type="ECO:0000313" key="15">
    <source>
        <dbReference type="Proteomes" id="UP000215413"/>
    </source>
</evidence>
<dbReference type="PROSITE" id="PS51794">
    <property type="entry name" value="DAC"/>
    <property type="match status" value="1"/>
</dbReference>
<dbReference type="GO" id="GO:0004016">
    <property type="term" value="F:adenylate cyclase activity"/>
    <property type="evidence" value="ECO:0007669"/>
    <property type="project" value="UniProtKB-UniRule"/>
</dbReference>
<dbReference type="EMBL" id="NDYC01000031">
    <property type="protein sequence ID" value="OXZ26864.1"/>
    <property type="molecule type" value="Genomic_DNA"/>
</dbReference>
<comment type="caution">
    <text evidence="13">The sequence shown here is derived from an EMBL/GenBank/DDBJ whole genome shotgun (WGS) entry which is preliminary data.</text>
</comment>
<reference evidence="15" key="2">
    <citation type="submission" date="2017-04" db="EMBL/GenBank/DDBJ databases">
        <title>Finegoldia magna isolated from orthopedic joint implant-associated infections.</title>
        <authorList>
            <person name="Bjorklund S."/>
            <person name="Bruggemann H."/>
            <person name="Jensen A."/>
            <person name="Hellmark B."/>
            <person name="Soderquist B."/>
        </authorList>
    </citation>
    <scope>NUCLEOTIDE SEQUENCE [LARGE SCALE GENOMIC DNA]</scope>
    <source>
        <strain evidence="15">CCUG 54800</strain>
    </source>
</reference>
<dbReference type="PIRSF" id="PIRSF004793">
    <property type="entry name" value="UCP004793"/>
    <property type="match status" value="1"/>
</dbReference>
<dbReference type="GO" id="GO:0005524">
    <property type="term" value="F:ATP binding"/>
    <property type="evidence" value="ECO:0007669"/>
    <property type="project" value="UniProtKB-UniRule"/>
</dbReference>
<keyword evidence="5 10" id="KW-0548">Nucleotidyltransferase</keyword>
<comment type="catalytic activity">
    <reaction evidence="1 10">
        <text>2 ATP = 3',3'-c-di-AMP + 2 diphosphate</text>
        <dbReference type="Rhea" id="RHEA:35655"/>
        <dbReference type="ChEBI" id="CHEBI:30616"/>
        <dbReference type="ChEBI" id="CHEBI:33019"/>
        <dbReference type="ChEBI" id="CHEBI:71500"/>
        <dbReference type="EC" id="2.7.7.85"/>
    </reaction>
</comment>
<evidence type="ECO:0000256" key="9">
    <source>
        <dbReference type="ARBA" id="ARBA00023136"/>
    </source>
</evidence>
<dbReference type="GO" id="GO:0006171">
    <property type="term" value="P:cAMP biosynthetic process"/>
    <property type="evidence" value="ECO:0007669"/>
    <property type="project" value="InterPro"/>
</dbReference>
<dbReference type="EMBL" id="JAHAIK010000008">
    <property type="protein sequence ID" value="MBS5964804.1"/>
    <property type="molecule type" value="Genomic_DNA"/>
</dbReference>
<evidence type="ECO:0000256" key="7">
    <source>
        <dbReference type="ARBA" id="ARBA00022840"/>
    </source>
</evidence>
<evidence type="ECO:0000256" key="10">
    <source>
        <dbReference type="HAMAP-Rule" id="MF_01499"/>
    </source>
</evidence>
<evidence type="ECO:0000313" key="16">
    <source>
        <dbReference type="Proteomes" id="UP000235723"/>
    </source>
</evidence>
<dbReference type="EC" id="2.7.7.85" evidence="10"/>
<protein>
    <recommendedName>
        <fullName evidence="10">Diadenylate cyclase</fullName>
        <shortName evidence="10">DAC</shortName>
        <ecNumber evidence="10">2.7.7.85</ecNumber>
    </recommendedName>
    <alternativeName>
        <fullName evidence="10">Cyclic-di-AMP synthase</fullName>
        <shortName evidence="10">c-di-AMP synthase</shortName>
    </alternativeName>
</protein>
<dbReference type="Gene3D" id="3.40.1700.10">
    <property type="entry name" value="DNA integrity scanning protein, DisA, N-terminal domain"/>
    <property type="match status" value="1"/>
</dbReference>
<sequence length="280" mass="31437">MGMINLVFLDKFFNMINTLRFLDIIDIAIVAVCIYKLYMMIKETRAEQLVKGLVIIFIFVKISDSLKLYTVNWVLENMMTALAIMIIVVFQPELRKILETIGRSNILTKSFADIRGEKVDKCVEEIVHAVFSLSRQKIGALIIFERSTGLGDVVETGTVLNSAISSELLINIFIPNTPLHDGAVVIKNDTIKAAACFLPLSTEQSISKELGTRHRAAIGMSEKSDCLALIVSEETGGISIAEHGKINRYVDEPTLTKILTKLYNDQDSYIFNRKEIEDER</sequence>
<dbReference type="PANTHER" id="PTHR34185">
    <property type="entry name" value="DIADENYLATE CYCLASE"/>
    <property type="match status" value="1"/>
</dbReference>
<dbReference type="HAMAP" id="MF_01499">
    <property type="entry name" value="DacA"/>
    <property type="match status" value="1"/>
</dbReference>
<proteinExistence type="inferred from homology"/>
<dbReference type="GO" id="GO:0106408">
    <property type="term" value="F:diadenylate cyclase activity"/>
    <property type="evidence" value="ECO:0007669"/>
    <property type="project" value="UniProtKB-EC"/>
</dbReference>
<evidence type="ECO:0000256" key="3">
    <source>
        <dbReference type="ARBA" id="ARBA00022679"/>
    </source>
</evidence>
<reference evidence="14 16" key="3">
    <citation type="submission" date="2017-09" db="EMBL/GenBank/DDBJ databases">
        <title>Bacterial strain isolated from the female urinary microbiota.</title>
        <authorList>
            <person name="Thomas-White K."/>
            <person name="Kumar N."/>
            <person name="Forster S."/>
            <person name="Putonti C."/>
            <person name="Lawley T."/>
            <person name="Wolfe A.J."/>
        </authorList>
    </citation>
    <scope>NUCLEOTIDE SEQUENCE [LARGE SCALE GENOMIC DNA]</scope>
    <source>
        <strain evidence="14 16">UMB0115</strain>
    </source>
</reference>
<evidence type="ECO:0000256" key="5">
    <source>
        <dbReference type="ARBA" id="ARBA00022695"/>
    </source>
</evidence>
<feature type="transmembrane region" description="Helical" evidence="10">
    <location>
        <begin position="20"/>
        <end position="37"/>
    </location>
</feature>
<dbReference type="InterPro" id="IPR045585">
    <property type="entry name" value="CdaA_N"/>
</dbReference>
<evidence type="ECO:0000256" key="2">
    <source>
        <dbReference type="ARBA" id="ARBA00022475"/>
    </source>
</evidence>
<name>A0A233V3A5_FINMA</name>
<feature type="domain" description="DAC" evidence="11">
    <location>
        <begin position="91"/>
        <end position="252"/>
    </location>
</feature>
<gene>
    <name evidence="12" type="primary">cdaA</name>
    <name evidence="10" type="synonym">dacA</name>
    <name evidence="13" type="ORF">B9N49_06805</name>
    <name evidence="14" type="ORF">CJ208_01990</name>
    <name evidence="12" type="ORF">KIA07_03945</name>
</gene>
<dbReference type="Pfam" id="PF02457">
    <property type="entry name" value="DAC"/>
    <property type="match status" value="1"/>
</dbReference>
<accession>A0A233V3A5</accession>
<dbReference type="FunFam" id="3.40.1700.10:FF:000002">
    <property type="entry name" value="Diadenylate cyclase"/>
    <property type="match status" value="1"/>
</dbReference>
<keyword evidence="3 10" id="KW-0808">Transferase</keyword>
<reference evidence="12" key="4">
    <citation type="submission" date="2021-02" db="EMBL/GenBank/DDBJ databases">
        <title>Infant gut strain persistence is associated with maternal origin, phylogeny, and functional potential including surface adhesion and iron acquisition.</title>
        <authorList>
            <person name="Lou Y.C."/>
        </authorList>
    </citation>
    <scope>NUCLEOTIDE SEQUENCE</scope>
    <source>
        <strain evidence="12">L3_058_000G1_dasL3_058_000G1_concoct_72</strain>
    </source>
</reference>
<dbReference type="Pfam" id="PF19293">
    <property type="entry name" value="CdaA_N"/>
    <property type="match status" value="1"/>
</dbReference>
<evidence type="ECO:0000256" key="6">
    <source>
        <dbReference type="ARBA" id="ARBA00022741"/>
    </source>
</evidence>
<dbReference type="SUPFAM" id="SSF143597">
    <property type="entry name" value="YojJ-like"/>
    <property type="match status" value="1"/>
</dbReference>
<dbReference type="PANTHER" id="PTHR34185:SF1">
    <property type="entry name" value="DIADENYLATE CYCLASE"/>
    <property type="match status" value="1"/>
</dbReference>
<evidence type="ECO:0000313" key="14">
    <source>
        <dbReference type="EMBL" id="PMC60659.1"/>
    </source>
</evidence>
<feature type="transmembrane region" description="Helical" evidence="10">
    <location>
        <begin position="72"/>
        <end position="90"/>
    </location>
</feature>
<reference evidence="13" key="1">
    <citation type="journal article" date="2017" name="J. Clin. Microbiol.">
        <title>Finegoldia magna Isolated from Orthopedic Joint Implant-Associated Infections.</title>
        <authorList>
            <person name="Soderquist B."/>
            <person name="Bjorklund S."/>
            <person name="Hellmark B."/>
            <person name="Jensen A."/>
            <person name="Bruggemann H."/>
        </authorList>
    </citation>
    <scope>NUCLEOTIDE SEQUENCE</scope>
    <source>
        <strain evidence="13">CCUG 54800</strain>
    </source>
</reference>
<keyword evidence="6 10" id="KW-0547">Nucleotide-binding</keyword>
<comment type="caution">
    <text evidence="10">Lacks conserved residue(s) required for the propagation of feature annotation.</text>
</comment>
<comment type="similarity">
    <text evidence="10">Belongs to the adenylate cyclase family. DacA/CdaA subfamily.</text>
</comment>
<dbReference type="AlphaFoldDB" id="A0A233V3A5"/>
<dbReference type="InterPro" id="IPR014046">
    <property type="entry name" value="C-di-AMP_synthase"/>
</dbReference>
<keyword evidence="7 10" id="KW-0067">ATP-binding</keyword>
<dbReference type="NCBIfam" id="TIGR00159">
    <property type="entry name" value="diadenylate cyclase CdaA"/>
    <property type="match status" value="1"/>
</dbReference>
<evidence type="ECO:0000256" key="1">
    <source>
        <dbReference type="ARBA" id="ARBA00000877"/>
    </source>
</evidence>
<dbReference type="RefSeq" id="WP_094206064.1">
    <property type="nucleotide sequence ID" value="NZ_AP031486.1"/>
</dbReference>
<evidence type="ECO:0000259" key="11">
    <source>
        <dbReference type="PROSITE" id="PS51794"/>
    </source>
</evidence>
<dbReference type="Proteomes" id="UP000215413">
    <property type="component" value="Unassembled WGS sequence"/>
</dbReference>
<organism evidence="13 15">
    <name type="scientific">Finegoldia magna</name>
    <name type="common">Peptostreptococcus magnus</name>
    <dbReference type="NCBI Taxonomy" id="1260"/>
    <lineage>
        <taxon>Bacteria</taxon>
        <taxon>Bacillati</taxon>
        <taxon>Bacillota</taxon>
        <taxon>Tissierellia</taxon>
        <taxon>Tissierellales</taxon>
        <taxon>Peptoniphilaceae</taxon>
        <taxon>Finegoldia</taxon>
    </lineage>
</organism>
<dbReference type="InterPro" id="IPR003390">
    <property type="entry name" value="DNA_integrity_scan_DisA_N"/>
</dbReference>
<dbReference type="Proteomes" id="UP000235723">
    <property type="component" value="Unassembled WGS sequence"/>
</dbReference>
<dbReference type="InterPro" id="IPR034701">
    <property type="entry name" value="CdaA"/>
</dbReference>
<evidence type="ECO:0000313" key="12">
    <source>
        <dbReference type="EMBL" id="MBS5964804.1"/>
    </source>
</evidence>
<comment type="subunit">
    <text evidence="10">Probably a homodimer.</text>
</comment>
<dbReference type="InterPro" id="IPR050338">
    <property type="entry name" value="DisA"/>
</dbReference>
<keyword evidence="2 10" id="KW-1003">Cell membrane</keyword>
<dbReference type="EMBL" id="PNHD01000002">
    <property type="protein sequence ID" value="PMC60659.1"/>
    <property type="molecule type" value="Genomic_DNA"/>
</dbReference>
<keyword evidence="9 10" id="KW-0472">Membrane</keyword>
<dbReference type="InterPro" id="IPR036888">
    <property type="entry name" value="DNA_integrity_DisA_N_sf"/>
</dbReference>
<evidence type="ECO:0000256" key="8">
    <source>
        <dbReference type="ARBA" id="ARBA00022989"/>
    </source>
</evidence>
<dbReference type="Proteomes" id="UP000730862">
    <property type="component" value="Unassembled WGS sequence"/>
</dbReference>
<evidence type="ECO:0000256" key="4">
    <source>
        <dbReference type="ARBA" id="ARBA00022692"/>
    </source>
</evidence>
<comment type="function">
    <text evidence="10">Catalyzes the condensation of 2 ATP molecules into cyclic di-AMP (c-di-AMP), a second messenger used to regulate differing processes in different bacteria.</text>
</comment>
<keyword evidence="4 10" id="KW-0812">Transmembrane</keyword>
<keyword evidence="8 10" id="KW-1133">Transmembrane helix</keyword>
<evidence type="ECO:0000313" key="13">
    <source>
        <dbReference type="EMBL" id="OXZ26864.1"/>
    </source>
</evidence>